<protein>
    <submittedName>
        <fullName evidence="1">Uncharacterized protein</fullName>
    </submittedName>
</protein>
<accession>A0A1Y2JEX4</accession>
<organism evidence="1 2">
    <name type="scientific">Bradyrhizobium japonicum</name>
    <dbReference type="NCBI Taxonomy" id="375"/>
    <lineage>
        <taxon>Bacteria</taxon>
        <taxon>Pseudomonadati</taxon>
        <taxon>Pseudomonadota</taxon>
        <taxon>Alphaproteobacteria</taxon>
        <taxon>Hyphomicrobiales</taxon>
        <taxon>Nitrobacteraceae</taxon>
        <taxon>Bradyrhizobium</taxon>
    </lineage>
</organism>
<dbReference type="EMBL" id="NAFL01000275">
    <property type="protein sequence ID" value="OSJ26986.1"/>
    <property type="molecule type" value="Genomic_DNA"/>
</dbReference>
<proteinExistence type="predicted"/>
<gene>
    <name evidence="1" type="ORF">BSZ19_35100</name>
</gene>
<comment type="caution">
    <text evidence="1">The sequence shown here is derived from an EMBL/GenBank/DDBJ whole genome shotgun (WGS) entry which is preliminary data.</text>
</comment>
<dbReference type="AlphaFoldDB" id="A0A1Y2JEX4"/>
<evidence type="ECO:0000313" key="2">
    <source>
        <dbReference type="Proteomes" id="UP000193335"/>
    </source>
</evidence>
<name>A0A1Y2JEX4_BRAJP</name>
<evidence type="ECO:0000313" key="1">
    <source>
        <dbReference type="EMBL" id="OSJ26986.1"/>
    </source>
</evidence>
<dbReference type="Proteomes" id="UP000193335">
    <property type="component" value="Unassembled WGS sequence"/>
</dbReference>
<reference evidence="1 2" key="1">
    <citation type="submission" date="2017-03" db="EMBL/GenBank/DDBJ databases">
        <title>Whole genome sequences of fourteen strains of Bradyrhizobium canariense and one strain of Bradyrhizobium japonicum isolated from Lupinus (Papilionoideae: Genisteae) species in Algeria.</title>
        <authorList>
            <person name="Crovadore J."/>
            <person name="Chekireb D."/>
            <person name="Brachmann A."/>
            <person name="Chablais R."/>
            <person name="Cochard B."/>
            <person name="Lefort F."/>
        </authorList>
    </citation>
    <scope>NUCLEOTIDE SEQUENCE [LARGE SCALE GENOMIC DNA]</scope>
    <source>
        <strain evidence="1 2">UBMA197</strain>
    </source>
</reference>
<sequence length="81" mass="8981">MPTPIRAEDAGPTVPIDAPITEARIRRALVAVAYVISTYGEVEYLPLMERLEAELERHREGRDAVSRARAILQAHAKTETA</sequence>